<proteinExistence type="predicted"/>
<comment type="caution">
    <text evidence="2">The sequence shown here is derived from an EMBL/GenBank/DDBJ whole genome shotgun (WGS) entry which is preliminary data.</text>
</comment>
<feature type="region of interest" description="Disordered" evidence="1">
    <location>
        <begin position="47"/>
        <end position="73"/>
    </location>
</feature>
<evidence type="ECO:0000313" key="3">
    <source>
        <dbReference type="Proteomes" id="UP001212841"/>
    </source>
</evidence>
<reference evidence="2" key="1">
    <citation type="submission" date="2020-05" db="EMBL/GenBank/DDBJ databases">
        <title>Phylogenomic resolution of chytrid fungi.</title>
        <authorList>
            <person name="Stajich J.E."/>
            <person name="Amses K."/>
            <person name="Simmons R."/>
            <person name="Seto K."/>
            <person name="Myers J."/>
            <person name="Bonds A."/>
            <person name="Quandt C.A."/>
            <person name="Barry K."/>
            <person name="Liu P."/>
            <person name="Grigoriev I."/>
            <person name="Longcore J.E."/>
            <person name="James T.Y."/>
        </authorList>
    </citation>
    <scope>NUCLEOTIDE SEQUENCE</scope>
    <source>
        <strain evidence="2">JEL0318</strain>
    </source>
</reference>
<dbReference type="AlphaFoldDB" id="A0AAD5S713"/>
<sequence>MSRDRVDASMDEYGHPISLAAYSNSPQFSTSMQSLYGTDFLIDAKPQGASFRDEPGQEVRNSQKSGGVGVGEKDERVVRFADSVAEGYKASDAPTAAMSYNEGLRRANALNAAEGAGHDRV</sequence>
<accession>A0AAD5S713</accession>
<name>A0AAD5S713_9FUNG</name>
<protein>
    <submittedName>
        <fullName evidence="2">Uncharacterized protein</fullName>
    </submittedName>
</protein>
<dbReference type="EMBL" id="JADGJD010001227">
    <property type="protein sequence ID" value="KAJ3045467.1"/>
    <property type="molecule type" value="Genomic_DNA"/>
</dbReference>
<keyword evidence="3" id="KW-1185">Reference proteome</keyword>
<organism evidence="2 3">
    <name type="scientific">Rhizophlyctis rosea</name>
    <dbReference type="NCBI Taxonomy" id="64517"/>
    <lineage>
        <taxon>Eukaryota</taxon>
        <taxon>Fungi</taxon>
        <taxon>Fungi incertae sedis</taxon>
        <taxon>Chytridiomycota</taxon>
        <taxon>Chytridiomycota incertae sedis</taxon>
        <taxon>Chytridiomycetes</taxon>
        <taxon>Rhizophlyctidales</taxon>
        <taxon>Rhizophlyctidaceae</taxon>
        <taxon>Rhizophlyctis</taxon>
    </lineage>
</organism>
<evidence type="ECO:0000313" key="2">
    <source>
        <dbReference type="EMBL" id="KAJ3045467.1"/>
    </source>
</evidence>
<gene>
    <name evidence="2" type="ORF">HK097_001187</name>
</gene>
<dbReference type="Proteomes" id="UP001212841">
    <property type="component" value="Unassembled WGS sequence"/>
</dbReference>
<evidence type="ECO:0000256" key="1">
    <source>
        <dbReference type="SAM" id="MobiDB-lite"/>
    </source>
</evidence>